<keyword evidence="2" id="KW-1133">Transmembrane helix</keyword>
<keyword evidence="4" id="KW-1185">Reference proteome</keyword>
<sequence>MSAIQPMSGFHAWLSVSWHPLLAALAVLAACGVVLLGRALGASATADRPAGWLLAPGLGGAAWLLLVHLIGRWSGSFGAGLRWGTILAAAAGPAAWAFGRWRSPGRGLDDASPGRWPIAMIATALATTVLIAPMTLNWAFHDEQLYTGHTGIVAQIRNGHYPPRHMTFPELEYRYHYGFDTTAAAVATVFGVEPGVAMDLVTLASWPYVWCLLWAIGDRVVGPGRGWIASLLTMFGGGMPYLLALQDGYYVPRFVMIAEVGGMDLNPPMISYFFQHAWVLGLPLGLCLMLLVLDRDRTGAARSAGMALLLGALPIAQVVVFASMAGTVCVAEPCAGGRPDWRRVPGVAAALAFAMVVGWAGGGFFLPPPDRMGAGLSLQAGVVGTLAQTAWWHLLSFGLLLPLGIVGLFYLRGGRLLLGLLMAGGLGVMNFITYAHSWDIVKFGTVGALALSIAGAAAVARVLAIRPAGLGAALGGLLLAVATADGLAFPILFAADAEGIPLAMYPKRPSAPPAGADAEAIEWLRARVSPRDLVYRHPNAAIAYDHAGGLAVPWFDGLTDTFGFSPARMERRRKLLTEPSPDAGRYEAEGIRWFVLGPSGEGPLGEYADEWTRSGRARVEARFGRLRILRLVPPGDGAAWRDEDGTIGGGGRLADFAMRWRRNSSPSPARREKDGVRAGRAFACAPSVMATAGGPELPVSHERRRRSRTLTPPLSRRAGEGEEDGAAARRGSPDDLLCRLLPVHRPTSSLFRGRVRETAAVAAAPQRSTDRRLRRSPHPRQPSRGVSSCPC</sequence>
<accession>A0A5B9W5P9</accession>
<evidence type="ECO:0000256" key="1">
    <source>
        <dbReference type="SAM" id="MobiDB-lite"/>
    </source>
</evidence>
<dbReference type="KEGG" id="agv:OJF2_38490"/>
<feature type="region of interest" description="Disordered" evidence="1">
    <location>
        <begin position="752"/>
        <end position="791"/>
    </location>
</feature>
<feature type="transmembrane region" description="Helical" evidence="2">
    <location>
        <begin position="228"/>
        <end position="251"/>
    </location>
</feature>
<evidence type="ECO:0000256" key="2">
    <source>
        <dbReference type="SAM" id="Phobius"/>
    </source>
</evidence>
<feature type="region of interest" description="Disordered" evidence="1">
    <location>
        <begin position="690"/>
        <end position="732"/>
    </location>
</feature>
<gene>
    <name evidence="3" type="ORF">OJF2_38490</name>
</gene>
<keyword evidence="2" id="KW-0812">Transmembrane</keyword>
<dbReference type="Proteomes" id="UP000324233">
    <property type="component" value="Chromosome"/>
</dbReference>
<dbReference type="RefSeq" id="WP_148595122.1">
    <property type="nucleotide sequence ID" value="NZ_CP042997.1"/>
</dbReference>
<dbReference type="OrthoDB" id="9553582at2"/>
<organism evidence="3 4">
    <name type="scientific">Aquisphaera giovannonii</name>
    <dbReference type="NCBI Taxonomy" id="406548"/>
    <lineage>
        <taxon>Bacteria</taxon>
        <taxon>Pseudomonadati</taxon>
        <taxon>Planctomycetota</taxon>
        <taxon>Planctomycetia</taxon>
        <taxon>Isosphaerales</taxon>
        <taxon>Isosphaeraceae</taxon>
        <taxon>Aquisphaera</taxon>
    </lineage>
</organism>
<feature type="transmembrane region" description="Helical" evidence="2">
    <location>
        <begin position="440"/>
        <end position="463"/>
    </location>
</feature>
<evidence type="ECO:0000313" key="4">
    <source>
        <dbReference type="Proteomes" id="UP000324233"/>
    </source>
</evidence>
<keyword evidence="2" id="KW-0472">Membrane</keyword>
<feature type="transmembrane region" description="Helical" evidence="2">
    <location>
        <begin position="470"/>
        <end position="493"/>
    </location>
</feature>
<feature type="transmembrane region" description="Helical" evidence="2">
    <location>
        <begin position="51"/>
        <end position="69"/>
    </location>
</feature>
<protein>
    <submittedName>
        <fullName evidence="3">Uncharacterized protein</fullName>
    </submittedName>
</protein>
<feature type="transmembrane region" description="Helical" evidence="2">
    <location>
        <begin position="343"/>
        <end position="366"/>
    </location>
</feature>
<feature type="transmembrane region" description="Helical" evidence="2">
    <location>
        <begin position="390"/>
        <end position="411"/>
    </location>
</feature>
<name>A0A5B9W5P9_9BACT</name>
<proteinExistence type="predicted"/>
<feature type="transmembrane region" description="Helical" evidence="2">
    <location>
        <begin position="118"/>
        <end position="140"/>
    </location>
</feature>
<evidence type="ECO:0000313" key="3">
    <source>
        <dbReference type="EMBL" id="QEH35301.1"/>
    </source>
</evidence>
<dbReference type="EMBL" id="CP042997">
    <property type="protein sequence ID" value="QEH35301.1"/>
    <property type="molecule type" value="Genomic_DNA"/>
</dbReference>
<reference evidence="3 4" key="1">
    <citation type="submission" date="2019-08" db="EMBL/GenBank/DDBJ databases">
        <title>Deep-cultivation of Planctomycetes and their phenomic and genomic characterization uncovers novel biology.</title>
        <authorList>
            <person name="Wiegand S."/>
            <person name="Jogler M."/>
            <person name="Boedeker C."/>
            <person name="Pinto D."/>
            <person name="Vollmers J."/>
            <person name="Rivas-Marin E."/>
            <person name="Kohn T."/>
            <person name="Peeters S.H."/>
            <person name="Heuer A."/>
            <person name="Rast P."/>
            <person name="Oberbeckmann S."/>
            <person name="Bunk B."/>
            <person name="Jeske O."/>
            <person name="Meyerdierks A."/>
            <person name="Storesund J.E."/>
            <person name="Kallscheuer N."/>
            <person name="Luecker S."/>
            <person name="Lage O.M."/>
            <person name="Pohl T."/>
            <person name="Merkel B.J."/>
            <person name="Hornburger P."/>
            <person name="Mueller R.-W."/>
            <person name="Bruemmer F."/>
            <person name="Labrenz M."/>
            <person name="Spormann A.M."/>
            <person name="Op den Camp H."/>
            <person name="Overmann J."/>
            <person name="Amann R."/>
            <person name="Jetten M.S.M."/>
            <person name="Mascher T."/>
            <person name="Medema M.H."/>
            <person name="Devos D.P."/>
            <person name="Kaster A.-K."/>
            <person name="Ovreas L."/>
            <person name="Rohde M."/>
            <person name="Galperin M.Y."/>
            <person name="Jogler C."/>
        </authorList>
    </citation>
    <scope>NUCLEOTIDE SEQUENCE [LARGE SCALE GENOMIC DNA]</scope>
    <source>
        <strain evidence="3 4">OJF2</strain>
    </source>
</reference>
<dbReference type="AlphaFoldDB" id="A0A5B9W5P9"/>
<feature type="transmembrane region" description="Helical" evidence="2">
    <location>
        <begin position="305"/>
        <end position="331"/>
    </location>
</feature>
<feature type="transmembrane region" description="Helical" evidence="2">
    <location>
        <begin position="416"/>
        <end position="434"/>
    </location>
</feature>
<feature type="transmembrane region" description="Helical" evidence="2">
    <location>
        <begin position="272"/>
        <end position="293"/>
    </location>
</feature>